<dbReference type="Gene3D" id="4.10.60.10">
    <property type="entry name" value="Zinc finger, CCHC-type"/>
    <property type="match status" value="1"/>
</dbReference>
<dbReference type="InterPro" id="IPR041577">
    <property type="entry name" value="RT_RNaseH_2"/>
</dbReference>
<organism evidence="7 8">
    <name type="scientific">Synaphobranchus kaupii</name>
    <name type="common">Kaup's arrowtooth eel</name>
    <dbReference type="NCBI Taxonomy" id="118154"/>
    <lineage>
        <taxon>Eukaryota</taxon>
        <taxon>Metazoa</taxon>
        <taxon>Chordata</taxon>
        <taxon>Craniata</taxon>
        <taxon>Vertebrata</taxon>
        <taxon>Euteleostomi</taxon>
        <taxon>Actinopterygii</taxon>
        <taxon>Neopterygii</taxon>
        <taxon>Teleostei</taxon>
        <taxon>Anguilliformes</taxon>
        <taxon>Synaphobranchidae</taxon>
        <taxon>Synaphobranchus</taxon>
    </lineage>
</organism>
<dbReference type="FunFam" id="1.10.340.70:FF:000003">
    <property type="entry name" value="Protein CBG25708"/>
    <property type="match status" value="1"/>
</dbReference>
<dbReference type="SUPFAM" id="SSF53098">
    <property type="entry name" value="Ribonuclease H-like"/>
    <property type="match status" value="1"/>
</dbReference>
<gene>
    <name evidence="7" type="ORF">SKAU_G00362550</name>
</gene>
<dbReference type="FunFam" id="3.30.420.10:FF:000063">
    <property type="entry name" value="Retrovirus-related Pol polyprotein from transposon 297-like Protein"/>
    <property type="match status" value="1"/>
</dbReference>
<accession>A0A9Q1EII4</accession>
<dbReference type="InterPro" id="IPR050951">
    <property type="entry name" value="Retrovirus_Pol_polyprotein"/>
</dbReference>
<feature type="region of interest" description="Disordered" evidence="4">
    <location>
        <begin position="257"/>
        <end position="277"/>
    </location>
</feature>
<dbReference type="PROSITE" id="PS50878">
    <property type="entry name" value="RT_POL"/>
    <property type="match status" value="1"/>
</dbReference>
<evidence type="ECO:0000313" key="8">
    <source>
        <dbReference type="Proteomes" id="UP001152622"/>
    </source>
</evidence>
<dbReference type="Proteomes" id="UP001152622">
    <property type="component" value="Chromosome 17"/>
</dbReference>
<comment type="similarity">
    <text evidence="1">Belongs to the beta type-B retroviral polymerase family. HERV class-II K(HML-2) pol subfamily.</text>
</comment>
<dbReference type="CDD" id="cd09274">
    <property type="entry name" value="RNase_HI_RT_Ty3"/>
    <property type="match status" value="1"/>
</dbReference>
<comment type="caution">
    <text evidence="7">The sequence shown here is derived from an EMBL/GenBank/DDBJ whole genome shotgun (WGS) entry which is preliminary data.</text>
</comment>
<dbReference type="Pfam" id="PF17921">
    <property type="entry name" value="Integrase_H2C2"/>
    <property type="match status" value="1"/>
</dbReference>
<dbReference type="PANTHER" id="PTHR37984">
    <property type="entry name" value="PROTEIN CBG26694"/>
    <property type="match status" value="1"/>
</dbReference>
<evidence type="ECO:0000313" key="7">
    <source>
        <dbReference type="EMBL" id="KAJ8339469.1"/>
    </source>
</evidence>
<keyword evidence="8" id="KW-1185">Reference proteome</keyword>
<dbReference type="Pfam" id="PF00665">
    <property type="entry name" value="rve"/>
    <property type="match status" value="1"/>
</dbReference>
<dbReference type="SUPFAM" id="SSF56672">
    <property type="entry name" value="DNA/RNA polymerases"/>
    <property type="match status" value="1"/>
</dbReference>
<feature type="domain" description="Reverse transcriptase" evidence="5">
    <location>
        <begin position="419"/>
        <end position="596"/>
    </location>
</feature>
<dbReference type="FunFam" id="3.10.20.370:FF:000001">
    <property type="entry name" value="Retrovirus-related Pol polyprotein from transposon 17.6-like protein"/>
    <property type="match status" value="1"/>
</dbReference>
<dbReference type="FunFam" id="3.30.70.270:FF:000026">
    <property type="entry name" value="Transposon Ty3-G Gag-Pol polyprotein"/>
    <property type="match status" value="1"/>
</dbReference>
<dbReference type="InterPro" id="IPR000477">
    <property type="entry name" value="RT_dom"/>
</dbReference>
<evidence type="ECO:0000256" key="2">
    <source>
        <dbReference type="ARBA" id="ARBA00012180"/>
    </source>
</evidence>
<dbReference type="Pfam" id="PF00078">
    <property type="entry name" value="RVT_1"/>
    <property type="match status" value="1"/>
</dbReference>
<dbReference type="Gene3D" id="3.10.10.10">
    <property type="entry name" value="HIV Type 1 Reverse Transcriptase, subunit A, domain 1"/>
    <property type="match status" value="1"/>
</dbReference>
<evidence type="ECO:0000256" key="3">
    <source>
        <dbReference type="ARBA" id="ARBA00039658"/>
    </source>
</evidence>
<reference evidence="7" key="1">
    <citation type="journal article" date="2023" name="Science">
        <title>Genome structures resolve the early diversification of teleost fishes.</title>
        <authorList>
            <person name="Parey E."/>
            <person name="Louis A."/>
            <person name="Montfort J."/>
            <person name="Bouchez O."/>
            <person name="Roques C."/>
            <person name="Iampietro C."/>
            <person name="Lluch J."/>
            <person name="Castinel A."/>
            <person name="Donnadieu C."/>
            <person name="Desvignes T."/>
            <person name="Floi Bucao C."/>
            <person name="Jouanno E."/>
            <person name="Wen M."/>
            <person name="Mejri S."/>
            <person name="Dirks R."/>
            <person name="Jansen H."/>
            <person name="Henkel C."/>
            <person name="Chen W.J."/>
            <person name="Zahm M."/>
            <person name="Cabau C."/>
            <person name="Klopp C."/>
            <person name="Thompson A.W."/>
            <person name="Robinson-Rechavi M."/>
            <person name="Braasch I."/>
            <person name="Lecointre G."/>
            <person name="Bobe J."/>
            <person name="Postlethwait J.H."/>
            <person name="Berthelot C."/>
            <person name="Roest Crollius H."/>
            <person name="Guiguen Y."/>
        </authorList>
    </citation>
    <scope>NUCLEOTIDE SEQUENCE</scope>
    <source>
        <strain evidence="7">WJC10195</strain>
    </source>
</reference>
<dbReference type="EMBL" id="JAINUF010000017">
    <property type="protein sequence ID" value="KAJ8339469.1"/>
    <property type="molecule type" value="Genomic_DNA"/>
</dbReference>
<dbReference type="SUPFAM" id="SSF50630">
    <property type="entry name" value="Acid proteases"/>
    <property type="match status" value="1"/>
</dbReference>
<dbReference type="Pfam" id="PF17919">
    <property type="entry name" value="RT_RNaseH_2"/>
    <property type="match status" value="1"/>
</dbReference>
<evidence type="ECO:0000256" key="1">
    <source>
        <dbReference type="ARBA" id="ARBA00010879"/>
    </source>
</evidence>
<name>A0A9Q1EII4_SYNKA</name>
<feature type="compositionally biased region" description="Pro residues" evidence="4">
    <location>
        <begin position="261"/>
        <end position="273"/>
    </location>
</feature>
<dbReference type="GO" id="GO:0004523">
    <property type="term" value="F:RNA-DNA hybrid ribonuclease activity"/>
    <property type="evidence" value="ECO:0007669"/>
    <property type="project" value="UniProtKB-EC"/>
</dbReference>
<dbReference type="PANTHER" id="PTHR37984:SF15">
    <property type="entry name" value="INTEGRASE CATALYTIC DOMAIN-CONTAINING PROTEIN"/>
    <property type="match status" value="1"/>
</dbReference>
<dbReference type="InterPro" id="IPR041588">
    <property type="entry name" value="Integrase_H2C2"/>
</dbReference>
<dbReference type="AlphaFoldDB" id="A0A9Q1EII4"/>
<dbReference type="Gene3D" id="3.30.420.10">
    <property type="entry name" value="Ribonuclease H-like superfamily/Ribonuclease H"/>
    <property type="match status" value="1"/>
</dbReference>
<protein>
    <recommendedName>
        <fullName evidence="3">Gypsy retrotransposon integrase-like protein 1</fullName>
        <ecNumber evidence="2">3.1.26.4</ecNumber>
    </recommendedName>
</protein>
<feature type="region of interest" description="Disordered" evidence="4">
    <location>
        <begin position="1204"/>
        <end position="1270"/>
    </location>
</feature>
<evidence type="ECO:0000259" key="5">
    <source>
        <dbReference type="PROSITE" id="PS50878"/>
    </source>
</evidence>
<dbReference type="Gene3D" id="1.10.340.70">
    <property type="match status" value="1"/>
</dbReference>
<feature type="domain" description="Integrase catalytic" evidence="6">
    <location>
        <begin position="949"/>
        <end position="1106"/>
    </location>
</feature>
<evidence type="ECO:0000259" key="6">
    <source>
        <dbReference type="PROSITE" id="PS50994"/>
    </source>
</evidence>
<sequence length="1270" mass="139776">MEFSLPSLSPFLALPGEPPIPWIRWQESFETFIAAVGLEEASDSRKRALLIHNLGSEGQHIFRTFGPAPTYAECVTKLSGHFAAPQSVMFRRIVFRQRRQQTGESVHHYVADLRSLASLCKFGALQEELIRDQLAEHTNNQKFREKLLMSLDDLSLAKAVEMAFQIECAASLASQLAPSSPFPSQPMLLTQTVAPCTESQDSLEVNFAGRQGATARQTCGNCGSSSHVTRAPTCPAKGQRCQCCGKPNHFARVCRSAPAAADPPPRSPGPPAPTTIHSVSATSQPFKWCTVELDGVCLPLLLDTAASKSLLNVSTVRRLFPLRTFKADAEDLYGYGHNKIGMVGTITFSVHYGTKALPSFTFQVSRQGANLLGFDLFCALGFSVMDNTGPEVRPVIQPLRRLPLALRDDVTAELHKLLEAGIIERLDASPWISNLVVAKKKSGGLRPCIDLRQVNKAVIPDKYPLPTVEELSAKFYGSTVFTKLDLRQGYLQVLLHPDSRFLTAFVTHVGVFRYTRMPFGLSSAPSCFQKIMATIFAGIPGVVIYLDDIVVHGATAAVHDERLARVLDVLASHNLTLNGEKCIFAVPAIEFVGFCVTADGLSPLHSNVEAVLNLPEPSCPAQLASFLGMTAYYLRFLPQYSATTAPLRELLKKDATWAWAPACSAAVRQLKSQLTSPPVLAHFDLESPTFVTCDASNTSVGAVLSQLQQGVERPVAFASRSLTPAEQKYSVGEREALACVWACERWHVYLYGRHFTLRTDHQALTALLATSGSGHKPLRIYRWSAGHLLSRATPSPTPDPSPDTTEPELILMLHTPLQATVSLEDLQLASAQDSTLSQLRTYIREGWPSKVPEELVPFQRVRNDLSCWNDVCVARGLCTVVPSTLRPRILAMAHEGHLGIVKVKQRCRDLVWWPGLDRDIETMVKDCTACLVSGKTGPPPSPPLQPLQWPPAPWKHTQVDICGELHGIPQHQRFLIVAYDLHSKWPEVVATGSVTTQVVTDFLASLFARWGIPDTITTDNGPQFVSADFAGFVEDRGINHIRTAFYHPEANGGVERLNQTLKNGLRAHLADGLPFSAALHCTLLHYRATPHSTTGSSPALLMMGRELQLPLDRLRAPTAPAAVPYQSGRVTDCQRRMKQRFDKRRRVRPPPFPVLDWVRVRRPNRNHKLLSFWSTPMQVTNQLGPATFRLADGSRWHASRLRRVAPPSIADPGTGEDFDPTVGDLDLPAEQLQAPAGRPPESAGTQAEPEARPARVRASPSYLRDYVTDF</sequence>
<dbReference type="InterPro" id="IPR036397">
    <property type="entry name" value="RNaseH_sf"/>
</dbReference>
<dbReference type="GO" id="GO:0015074">
    <property type="term" value="P:DNA integration"/>
    <property type="evidence" value="ECO:0007669"/>
    <property type="project" value="InterPro"/>
</dbReference>
<evidence type="ECO:0000256" key="4">
    <source>
        <dbReference type="SAM" id="MobiDB-lite"/>
    </source>
</evidence>
<dbReference type="InterPro" id="IPR001584">
    <property type="entry name" value="Integrase_cat-core"/>
</dbReference>
<dbReference type="PROSITE" id="PS50994">
    <property type="entry name" value="INTEGRASE"/>
    <property type="match status" value="1"/>
</dbReference>
<dbReference type="InterPro" id="IPR021109">
    <property type="entry name" value="Peptidase_aspartic_dom_sf"/>
</dbReference>
<dbReference type="EC" id="3.1.26.4" evidence="2"/>
<dbReference type="InterPro" id="IPR043502">
    <property type="entry name" value="DNA/RNA_pol_sf"/>
</dbReference>
<dbReference type="InterPro" id="IPR012337">
    <property type="entry name" value="RNaseH-like_sf"/>
</dbReference>
<dbReference type="GO" id="GO:0003676">
    <property type="term" value="F:nucleic acid binding"/>
    <property type="evidence" value="ECO:0007669"/>
    <property type="project" value="InterPro"/>
</dbReference>
<dbReference type="InterPro" id="IPR043128">
    <property type="entry name" value="Rev_trsase/Diguanyl_cyclase"/>
</dbReference>
<proteinExistence type="inferred from homology"/>
<dbReference type="CDD" id="cd01647">
    <property type="entry name" value="RT_LTR"/>
    <property type="match status" value="1"/>
</dbReference>
<dbReference type="Gene3D" id="3.30.70.270">
    <property type="match status" value="2"/>
</dbReference>
<dbReference type="OrthoDB" id="8798241at2759"/>